<protein>
    <submittedName>
        <fullName evidence="1">Uncharacterized protein</fullName>
    </submittedName>
</protein>
<gene>
    <name evidence="1" type="ORF">RRG08_065402</name>
</gene>
<organism evidence="1 2">
    <name type="scientific">Elysia crispata</name>
    <name type="common">lettuce slug</name>
    <dbReference type="NCBI Taxonomy" id="231223"/>
    <lineage>
        <taxon>Eukaryota</taxon>
        <taxon>Metazoa</taxon>
        <taxon>Spiralia</taxon>
        <taxon>Lophotrochozoa</taxon>
        <taxon>Mollusca</taxon>
        <taxon>Gastropoda</taxon>
        <taxon>Heterobranchia</taxon>
        <taxon>Euthyneura</taxon>
        <taxon>Panpulmonata</taxon>
        <taxon>Sacoglossa</taxon>
        <taxon>Placobranchoidea</taxon>
        <taxon>Plakobranchidae</taxon>
        <taxon>Elysia</taxon>
    </lineage>
</organism>
<evidence type="ECO:0000313" key="1">
    <source>
        <dbReference type="EMBL" id="KAK3771473.1"/>
    </source>
</evidence>
<keyword evidence="2" id="KW-1185">Reference proteome</keyword>
<sequence>MKQAIGRRLFLEKKYLPNSSSGASVLSAMNISSKTGNRLDAMLVKLCWASPGLTLTRLRSPNVSVFQTQDEDHSSSQRHRSTHGPPIHLMWGILQQKGQAFIDKNLNITRRQLAQLEQFHQERAGFQRRNLNAAPTASIELANAGDII</sequence>
<accession>A0AAE0ZL37</accession>
<comment type="caution">
    <text evidence="1">The sequence shown here is derived from an EMBL/GenBank/DDBJ whole genome shotgun (WGS) entry which is preliminary data.</text>
</comment>
<dbReference type="AlphaFoldDB" id="A0AAE0ZL37"/>
<name>A0AAE0ZL37_9GAST</name>
<dbReference type="EMBL" id="JAWDGP010003737">
    <property type="protein sequence ID" value="KAK3771473.1"/>
    <property type="molecule type" value="Genomic_DNA"/>
</dbReference>
<proteinExistence type="predicted"/>
<dbReference type="Proteomes" id="UP001283361">
    <property type="component" value="Unassembled WGS sequence"/>
</dbReference>
<reference evidence="1" key="1">
    <citation type="journal article" date="2023" name="G3 (Bethesda)">
        <title>A reference genome for the long-term kleptoplast-retaining sea slug Elysia crispata morphotype clarki.</title>
        <authorList>
            <person name="Eastman K.E."/>
            <person name="Pendleton A.L."/>
            <person name="Shaikh M.A."/>
            <person name="Suttiyut T."/>
            <person name="Ogas R."/>
            <person name="Tomko P."/>
            <person name="Gavelis G."/>
            <person name="Widhalm J.R."/>
            <person name="Wisecaver J.H."/>
        </authorList>
    </citation>
    <scope>NUCLEOTIDE SEQUENCE</scope>
    <source>
        <strain evidence="1">ECLA1</strain>
    </source>
</reference>
<evidence type="ECO:0000313" key="2">
    <source>
        <dbReference type="Proteomes" id="UP001283361"/>
    </source>
</evidence>